<dbReference type="Gene3D" id="3.40.140.10">
    <property type="entry name" value="Cytidine Deaminase, domain 2"/>
    <property type="match status" value="1"/>
</dbReference>
<evidence type="ECO:0000256" key="2">
    <source>
        <dbReference type="ARBA" id="ARBA00022723"/>
    </source>
</evidence>
<proteinExistence type="predicted"/>
<dbReference type="InterPro" id="IPR025657">
    <property type="entry name" value="RadC_JAB"/>
</dbReference>
<name>A0ABP7WEM4_9SPHI</name>
<protein>
    <recommendedName>
        <fullName evidence="6">MPN domain-containing protein</fullName>
    </recommendedName>
</protein>
<reference evidence="8" key="1">
    <citation type="journal article" date="2019" name="Int. J. Syst. Evol. Microbiol.">
        <title>The Global Catalogue of Microorganisms (GCM) 10K type strain sequencing project: providing services to taxonomists for standard genome sequencing and annotation.</title>
        <authorList>
            <consortium name="The Broad Institute Genomics Platform"/>
            <consortium name="The Broad Institute Genome Sequencing Center for Infectious Disease"/>
            <person name="Wu L."/>
            <person name="Ma J."/>
        </authorList>
    </citation>
    <scope>NUCLEOTIDE SEQUENCE [LARGE SCALE GENOMIC DNA]</scope>
    <source>
        <strain evidence="8">JCM 17085</strain>
    </source>
</reference>
<dbReference type="RefSeq" id="WP_345100848.1">
    <property type="nucleotide sequence ID" value="NZ_BAABCV010000002.1"/>
</dbReference>
<evidence type="ECO:0000256" key="4">
    <source>
        <dbReference type="ARBA" id="ARBA00022833"/>
    </source>
</evidence>
<comment type="caution">
    <text evidence="7">The sequence shown here is derived from an EMBL/GenBank/DDBJ whole genome shotgun (WGS) entry which is preliminary data.</text>
</comment>
<dbReference type="Pfam" id="PF04002">
    <property type="entry name" value="RadC"/>
    <property type="match status" value="1"/>
</dbReference>
<dbReference type="PROSITE" id="PS01302">
    <property type="entry name" value="UPF0758"/>
    <property type="match status" value="1"/>
</dbReference>
<keyword evidence="1" id="KW-0645">Protease</keyword>
<keyword evidence="2" id="KW-0479">Metal-binding</keyword>
<evidence type="ECO:0000313" key="8">
    <source>
        <dbReference type="Proteomes" id="UP001500841"/>
    </source>
</evidence>
<accession>A0ABP7WEM4</accession>
<keyword evidence="4" id="KW-0862">Zinc</keyword>
<keyword evidence="3" id="KW-0378">Hydrolase</keyword>
<dbReference type="Proteomes" id="UP001500841">
    <property type="component" value="Unassembled WGS sequence"/>
</dbReference>
<feature type="domain" description="MPN" evidence="6">
    <location>
        <begin position="13"/>
        <end position="138"/>
    </location>
</feature>
<gene>
    <name evidence="7" type="ORF">GCM10022392_04900</name>
</gene>
<keyword evidence="8" id="KW-1185">Reference proteome</keyword>
<evidence type="ECO:0000259" key="6">
    <source>
        <dbReference type="PROSITE" id="PS50249"/>
    </source>
</evidence>
<dbReference type="InterPro" id="IPR001405">
    <property type="entry name" value="UPF0758"/>
</dbReference>
<dbReference type="InterPro" id="IPR020891">
    <property type="entry name" value="UPF0758_CS"/>
</dbReference>
<evidence type="ECO:0000256" key="1">
    <source>
        <dbReference type="ARBA" id="ARBA00022670"/>
    </source>
</evidence>
<evidence type="ECO:0000313" key="7">
    <source>
        <dbReference type="EMBL" id="GAA4086943.1"/>
    </source>
</evidence>
<dbReference type="InterPro" id="IPR037518">
    <property type="entry name" value="MPN"/>
</dbReference>
<evidence type="ECO:0000256" key="3">
    <source>
        <dbReference type="ARBA" id="ARBA00022801"/>
    </source>
</evidence>
<organism evidence="7 8">
    <name type="scientific">Mucilaginibacter panaciglaebae</name>
    <dbReference type="NCBI Taxonomy" id="502331"/>
    <lineage>
        <taxon>Bacteria</taxon>
        <taxon>Pseudomonadati</taxon>
        <taxon>Bacteroidota</taxon>
        <taxon>Sphingobacteriia</taxon>
        <taxon>Sphingobacteriales</taxon>
        <taxon>Sphingobacteriaceae</taxon>
        <taxon>Mucilaginibacter</taxon>
    </lineage>
</organism>
<dbReference type="PROSITE" id="PS50249">
    <property type="entry name" value="MPN"/>
    <property type="match status" value="1"/>
</dbReference>
<dbReference type="EMBL" id="BAABCV010000002">
    <property type="protein sequence ID" value="GAA4086943.1"/>
    <property type="molecule type" value="Genomic_DNA"/>
</dbReference>
<evidence type="ECO:0000256" key="5">
    <source>
        <dbReference type="ARBA" id="ARBA00023049"/>
    </source>
</evidence>
<sequence length="201" mass="23359">MTTRKAIRTEQTTLTNSEEIINYVCKNWDNSKKHLESAYVIYLDYNEKVIDWELLNTGDENSCHVPVYLIMRRAVKLMAQGIVFAHNHPSGSTEPSEVDIRTTENIYRRCLALDIKFIDHIIISTKCGPYSFKEQGNLQVYRNNQKKAEELLEHGSFTNIALNIVERFCQDIARGNSTYNSNNTVTRQLEKLYIKFFDPII</sequence>
<dbReference type="PANTHER" id="PTHR30471:SF3">
    <property type="entry name" value="UPF0758 PROTEIN YEES-RELATED"/>
    <property type="match status" value="1"/>
</dbReference>
<keyword evidence="5" id="KW-0482">Metalloprotease</keyword>
<dbReference type="PANTHER" id="PTHR30471">
    <property type="entry name" value="DNA REPAIR PROTEIN RADC"/>
    <property type="match status" value="1"/>
</dbReference>